<evidence type="ECO:0000256" key="1">
    <source>
        <dbReference type="ARBA" id="ARBA00004141"/>
    </source>
</evidence>
<dbReference type="Gene3D" id="1.20.1420.30">
    <property type="entry name" value="NCX, central ion-binding region"/>
    <property type="match status" value="1"/>
</dbReference>
<dbReference type="InterPro" id="IPR004481">
    <property type="entry name" value="K/Na/Ca-exchanger"/>
</dbReference>
<name>A0A0G0NQ27_9BACT</name>
<dbReference type="EMBL" id="LBWS01000015">
    <property type="protein sequence ID" value="KKR14896.1"/>
    <property type="molecule type" value="Genomic_DNA"/>
</dbReference>
<dbReference type="GO" id="GO:0006874">
    <property type="term" value="P:intracellular calcium ion homeostasis"/>
    <property type="evidence" value="ECO:0007669"/>
    <property type="project" value="TreeGrafter"/>
</dbReference>
<dbReference type="PANTHER" id="PTHR10846:SF8">
    <property type="entry name" value="INNER MEMBRANE PROTEIN YRBG"/>
    <property type="match status" value="1"/>
</dbReference>
<dbReference type="Proteomes" id="UP000034048">
    <property type="component" value="Unassembled WGS sequence"/>
</dbReference>
<dbReference type="AlphaFoldDB" id="A0A0G0NQ27"/>
<evidence type="ECO:0000313" key="7">
    <source>
        <dbReference type="EMBL" id="KKR14896.1"/>
    </source>
</evidence>
<keyword evidence="3 5" id="KW-1133">Transmembrane helix</keyword>
<evidence type="ECO:0000256" key="2">
    <source>
        <dbReference type="ARBA" id="ARBA00022692"/>
    </source>
</evidence>
<evidence type="ECO:0000313" key="8">
    <source>
        <dbReference type="Proteomes" id="UP000034048"/>
    </source>
</evidence>
<feature type="transmembrane region" description="Helical" evidence="5">
    <location>
        <begin position="105"/>
        <end position="124"/>
    </location>
</feature>
<dbReference type="Pfam" id="PF01699">
    <property type="entry name" value="Na_Ca_ex"/>
    <property type="match status" value="1"/>
</dbReference>
<evidence type="ECO:0000256" key="4">
    <source>
        <dbReference type="ARBA" id="ARBA00023136"/>
    </source>
</evidence>
<feature type="domain" description="Sodium/calcium exchanger membrane region" evidence="6">
    <location>
        <begin position="5"/>
        <end position="152"/>
    </location>
</feature>
<dbReference type="InterPro" id="IPR004837">
    <property type="entry name" value="NaCa_Exmemb"/>
</dbReference>
<feature type="transmembrane region" description="Helical" evidence="5">
    <location>
        <begin position="35"/>
        <end position="62"/>
    </location>
</feature>
<feature type="non-terminal residue" evidence="7">
    <location>
        <position position="177"/>
    </location>
</feature>
<dbReference type="PANTHER" id="PTHR10846">
    <property type="entry name" value="SODIUM/POTASSIUM/CALCIUM EXCHANGER"/>
    <property type="match status" value="1"/>
</dbReference>
<dbReference type="PATRIC" id="fig|1618634.3.peg.214"/>
<accession>A0A0G0NQ27</accession>
<evidence type="ECO:0000256" key="5">
    <source>
        <dbReference type="SAM" id="Phobius"/>
    </source>
</evidence>
<reference evidence="7 8" key="1">
    <citation type="journal article" date="2015" name="Nature">
        <title>rRNA introns, odd ribosomes, and small enigmatic genomes across a large radiation of phyla.</title>
        <authorList>
            <person name="Brown C.T."/>
            <person name="Hug L.A."/>
            <person name="Thomas B.C."/>
            <person name="Sharon I."/>
            <person name="Castelle C.J."/>
            <person name="Singh A."/>
            <person name="Wilkins M.J."/>
            <person name="Williams K.H."/>
            <person name="Banfield J.F."/>
        </authorList>
    </citation>
    <scope>NUCLEOTIDE SEQUENCE [LARGE SCALE GENOMIC DNA]</scope>
</reference>
<dbReference type="GO" id="GO:0005886">
    <property type="term" value="C:plasma membrane"/>
    <property type="evidence" value="ECO:0007669"/>
    <property type="project" value="TreeGrafter"/>
</dbReference>
<sequence>MIITILLIILGLGILIAGAEGLVRGASSLAKRIGISSLVIGLTVVAFGTSMPELTVNIFAALRGAPDIAIGNIVGSNIANILLILGIAALIYPLTVKKSTAYKEIPLALLAIVILFVMGNDILFDQNSANALTRTDGLTLIGIFGIFLFYVINMAKKEKVTGQIKTYPWPLAVALTI</sequence>
<proteinExistence type="predicted"/>
<gene>
    <name evidence="7" type="ORF">UT42_C0015G0014</name>
</gene>
<feature type="transmembrane region" description="Helical" evidence="5">
    <location>
        <begin position="136"/>
        <end position="155"/>
    </location>
</feature>
<dbReference type="InterPro" id="IPR044880">
    <property type="entry name" value="NCX_ion-bd_dom_sf"/>
</dbReference>
<organism evidence="7 8">
    <name type="scientific">Candidatus Falkowbacteria bacterium GW2011_GWA2_39_24</name>
    <dbReference type="NCBI Taxonomy" id="1618634"/>
    <lineage>
        <taxon>Bacteria</taxon>
        <taxon>Candidatus Falkowiibacteriota</taxon>
    </lineage>
</organism>
<evidence type="ECO:0000256" key="3">
    <source>
        <dbReference type="ARBA" id="ARBA00022989"/>
    </source>
</evidence>
<comment type="subcellular location">
    <subcellularLocation>
        <location evidence="1">Membrane</location>
        <topology evidence="1">Multi-pass membrane protein</topology>
    </subcellularLocation>
</comment>
<evidence type="ECO:0000259" key="6">
    <source>
        <dbReference type="Pfam" id="PF01699"/>
    </source>
</evidence>
<keyword evidence="2 5" id="KW-0812">Transmembrane</keyword>
<dbReference type="GO" id="GO:0008273">
    <property type="term" value="F:calcium, potassium:sodium antiporter activity"/>
    <property type="evidence" value="ECO:0007669"/>
    <property type="project" value="TreeGrafter"/>
</dbReference>
<keyword evidence="4 5" id="KW-0472">Membrane</keyword>
<comment type="caution">
    <text evidence="7">The sequence shown here is derived from an EMBL/GenBank/DDBJ whole genome shotgun (WGS) entry which is preliminary data.</text>
</comment>
<protein>
    <submittedName>
        <fullName evidence="7">K+-dependent Na+/Ca+ exchanger family protein</fullName>
    </submittedName>
</protein>
<dbReference type="GO" id="GO:0005262">
    <property type="term" value="F:calcium channel activity"/>
    <property type="evidence" value="ECO:0007669"/>
    <property type="project" value="TreeGrafter"/>
</dbReference>
<feature type="transmembrane region" description="Helical" evidence="5">
    <location>
        <begin position="74"/>
        <end position="93"/>
    </location>
</feature>